<keyword evidence="1" id="KW-0677">Repeat</keyword>
<gene>
    <name evidence="5" type="ORF">EZS28_000963</name>
</gene>
<evidence type="ECO:0000259" key="4">
    <source>
        <dbReference type="PROSITE" id="PS50102"/>
    </source>
</evidence>
<dbReference type="InterPro" id="IPR000504">
    <property type="entry name" value="RRM_dom"/>
</dbReference>
<proteinExistence type="predicted"/>
<dbReference type="InterPro" id="IPR035979">
    <property type="entry name" value="RBD_domain_sf"/>
</dbReference>
<protein>
    <recommendedName>
        <fullName evidence="4">RRM domain-containing protein</fullName>
    </recommendedName>
</protein>
<dbReference type="InterPro" id="IPR012677">
    <property type="entry name" value="Nucleotide-bd_a/b_plait_sf"/>
</dbReference>
<dbReference type="CDD" id="cd00590">
    <property type="entry name" value="RRM_SF"/>
    <property type="match status" value="1"/>
</dbReference>
<dbReference type="PROSITE" id="PS50102">
    <property type="entry name" value="RRM"/>
    <property type="match status" value="1"/>
</dbReference>
<evidence type="ECO:0000256" key="3">
    <source>
        <dbReference type="PROSITE-ProRule" id="PRU00176"/>
    </source>
</evidence>
<dbReference type="Pfam" id="PF00076">
    <property type="entry name" value="RRM_1"/>
    <property type="match status" value="1"/>
</dbReference>
<dbReference type="Proteomes" id="UP000324800">
    <property type="component" value="Unassembled WGS sequence"/>
</dbReference>
<evidence type="ECO:0000313" key="5">
    <source>
        <dbReference type="EMBL" id="KAA6403517.1"/>
    </source>
</evidence>
<comment type="caution">
    <text evidence="5">The sequence shown here is derived from an EMBL/GenBank/DDBJ whole genome shotgun (WGS) entry which is preliminary data.</text>
</comment>
<dbReference type="Gene3D" id="3.30.70.330">
    <property type="match status" value="2"/>
</dbReference>
<dbReference type="SUPFAM" id="SSF54928">
    <property type="entry name" value="RNA-binding domain, RBD"/>
    <property type="match status" value="1"/>
</dbReference>
<dbReference type="AlphaFoldDB" id="A0A5J4X8L2"/>
<dbReference type="GO" id="GO:0003723">
    <property type="term" value="F:RNA binding"/>
    <property type="evidence" value="ECO:0007669"/>
    <property type="project" value="UniProtKB-UniRule"/>
</dbReference>
<feature type="domain" description="RRM" evidence="4">
    <location>
        <begin position="144"/>
        <end position="224"/>
    </location>
</feature>
<dbReference type="EMBL" id="SNRW01000091">
    <property type="protein sequence ID" value="KAA6403517.1"/>
    <property type="molecule type" value="Genomic_DNA"/>
</dbReference>
<accession>A0A5J4X8L2</accession>
<keyword evidence="2 3" id="KW-0694">RNA-binding</keyword>
<dbReference type="SMART" id="SM00360">
    <property type="entry name" value="RRM"/>
    <property type="match status" value="3"/>
</dbReference>
<evidence type="ECO:0000256" key="1">
    <source>
        <dbReference type="ARBA" id="ARBA00022737"/>
    </source>
</evidence>
<organism evidence="5 6">
    <name type="scientific">Streblomastix strix</name>
    <dbReference type="NCBI Taxonomy" id="222440"/>
    <lineage>
        <taxon>Eukaryota</taxon>
        <taxon>Metamonada</taxon>
        <taxon>Preaxostyla</taxon>
        <taxon>Oxymonadida</taxon>
        <taxon>Streblomastigidae</taxon>
        <taxon>Streblomastix</taxon>
    </lineage>
</organism>
<dbReference type="PANTHER" id="PTHR24012">
    <property type="entry name" value="RNA BINDING PROTEIN"/>
    <property type="match status" value="1"/>
</dbReference>
<evidence type="ECO:0000256" key="2">
    <source>
        <dbReference type="ARBA" id="ARBA00022884"/>
    </source>
</evidence>
<reference evidence="5 6" key="1">
    <citation type="submission" date="2019-03" db="EMBL/GenBank/DDBJ databases">
        <title>Single cell metagenomics reveals metabolic interactions within the superorganism composed of flagellate Streblomastix strix and complex community of Bacteroidetes bacteria on its surface.</title>
        <authorList>
            <person name="Treitli S.C."/>
            <person name="Kolisko M."/>
            <person name="Husnik F."/>
            <person name="Keeling P."/>
            <person name="Hampl V."/>
        </authorList>
    </citation>
    <scope>NUCLEOTIDE SEQUENCE [LARGE SCALE GENOMIC DNA]</scope>
    <source>
        <strain evidence="5">ST1C</strain>
    </source>
</reference>
<evidence type="ECO:0000313" key="6">
    <source>
        <dbReference type="Proteomes" id="UP000324800"/>
    </source>
</evidence>
<sequence>MHTAVSISATEMIASLGENIEDELDQDQDNMNQNNTEVFLKNIPPQITEHDIIDAIQLNLGADSIKESFVTQRRQIQNSVKSLKITFQTPVHAKKIVDSKQLKVKDSLIDVSYCIVLQDKHTDNDTFKLQPKAPELELIPPGPGNLIVSGRPLNNFSSSEDVYKVFSLFGKLSNALLKVNKSSEKIIFLEFVNKESAKQAIADLNEKPLPPELIRRLKLQTVKKDAEGPDAHYYLETDFIGGEEFNIEKVYQQDPSVAKDTLKVGYISDKQQQPPPTQIQSYEEKYQNGHKFLPTLHILGLTPLCDEAYLKEKIENITGEDTIQFVKIDNREKGDLSFGKACVTMKRREDGDKIIERQSELQPLRVEWFIPPTDRNVGSGEN</sequence>
<name>A0A5J4X8L2_9EUKA</name>